<keyword evidence="1" id="KW-0732">Signal</keyword>
<reference evidence="2" key="1">
    <citation type="journal article" date="2021" name="PeerJ">
        <title>Extensive microbial diversity within the chicken gut microbiome revealed by metagenomics and culture.</title>
        <authorList>
            <person name="Gilroy R."/>
            <person name="Ravi A."/>
            <person name="Getino M."/>
            <person name="Pursley I."/>
            <person name="Horton D.L."/>
            <person name="Alikhan N.F."/>
            <person name="Baker D."/>
            <person name="Gharbi K."/>
            <person name="Hall N."/>
            <person name="Watson M."/>
            <person name="Adriaenssens E.M."/>
            <person name="Foster-Nyarko E."/>
            <person name="Jarju S."/>
            <person name="Secka A."/>
            <person name="Antonio M."/>
            <person name="Oren A."/>
            <person name="Chaudhuri R.R."/>
            <person name="La Ragione R."/>
            <person name="Hildebrand F."/>
            <person name="Pallen M.J."/>
        </authorList>
    </citation>
    <scope>NUCLEOTIDE SEQUENCE</scope>
    <source>
        <strain evidence="2">USAMLcec4-12693</strain>
    </source>
</reference>
<evidence type="ECO:0000313" key="2">
    <source>
        <dbReference type="EMBL" id="HJH50307.1"/>
    </source>
</evidence>
<evidence type="ECO:0000256" key="1">
    <source>
        <dbReference type="SAM" id="SignalP"/>
    </source>
</evidence>
<dbReference type="PROSITE" id="PS51257">
    <property type="entry name" value="PROKAR_LIPOPROTEIN"/>
    <property type="match status" value="1"/>
</dbReference>
<accession>A0A9D2VYZ9</accession>
<organism evidence="2 3">
    <name type="scientific">Merdimonas faecis</name>
    <dbReference type="NCBI Taxonomy" id="1653435"/>
    <lineage>
        <taxon>Bacteria</taxon>
        <taxon>Bacillati</taxon>
        <taxon>Bacillota</taxon>
        <taxon>Clostridia</taxon>
        <taxon>Lachnospirales</taxon>
        <taxon>Lachnospiraceae</taxon>
        <taxon>Merdimonas</taxon>
    </lineage>
</organism>
<evidence type="ECO:0000313" key="3">
    <source>
        <dbReference type="Proteomes" id="UP000813420"/>
    </source>
</evidence>
<proteinExistence type="predicted"/>
<feature type="chain" id="PRO_5039616649" description="Lipoprotein" evidence="1">
    <location>
        <begin position="28"/>
        <end position="118"/>
    </location>
</feature>
<dbReference type="AlphaFoldDB" id="A0A9D2VYZ9"/>
<feature type="signal peptide" evidence="1">
    <location>
        <begin position="1"/>
        <end position="27"/>
    </location>
</feature>
<evidence type="ECO:0008006" key="4">
    <source>
        <dbReference type="Google" id="ProtNLM"/>
    </source>
</evidence>
<dbReference type="Proteomes" id="UP000813420">
    <property type="component" value="Unassembled WGS sequence"/>
</dbReference>
<comment type="caution">
    <text evidence="2">The sequence shown here is derived from an EMBL/GenBank/DDBJ whole genome shotgun (WGS) entry which is preliminary data.</text>
</comment>
<dbReference type="EMBL" id="DYXE01000077">
    <property type="protein sequence ID" value="HJH50307.1"/>
    <property type="molecule type" value="Genomic_DNA"/>
</dbReference>
<gene>
    <name evidence="2" type="ORF">K8V39_08590</name>
</gene>
<dbReference type="RefSeq" id="WP_277272284.1">
    <property type="nucleotide sequence ID" value="NZ_DYXE01000077.1"/>
</dbReference>
<name>A0A9D2VYZ9_9FIRM</name>
<protein>
    <recommendedName>
        <fullName evidence="4">Lipoprotein</fullName>
    </recommendedName>
</protein>
<reference evidence="2" key="2">
    <citation type="submission" date="2021-09" db="EMBL/GenBank/DDBJ databases">
        <authorList>
            <person name="Gilroy R."/>
        </authorList>
    </citation>
    <scope>NUCLEOTIDE SEQUENCE</scope>
    <source>
        <strain evidence="2">USAMLcec4-12693</strain>
    </source>
</reference>
<sequence length="118" mass="12907">MRKTKIRKMLCGGMIIMSMAAMLVACGANKWVGVYGGTSSSGSKIEITVNKDGTVEYNDDGDVEKGTWKENEHSIELDFDGAVSSSSEPLIVTMSSDENVITVESDSSRWTADIYQRR</sequence>